<accession>A0A0A8ZU90</accession>
<evidence type="ECO:0000256" key="1">
    <source>
        <dbReference type="SAM" id="MobiDB-lite"/>
    </source>
</evidence>
<dbReference type="EMBL" id="GBRH01259498">
    <property type="protein sequence ID" value="JAD38397.1"/>
    <property type="molecule type" value="Transcribed_RNA"/>
</dbReference>
<reference evidence="2" key="2">
    <citation type="journal article" date="2015" name="Data Brief">
        <title>Shoot transcriptome of the giant reed, Arundo donax.</title>
        <authorList>
            <person name="Barrero R.A."/>
            <person name="Guerrero F.D."/>
            <person name="Moolhuijzen P."/>
            <person name="Goolsby J.A."/>
            <person name="Tidwell J."/>
            <person name="Bellgard S.E."/>
            <person name="Bellgard M.I."/>
        </authorList>
    </citation>
    <scope>NUCLEOTIDE SEQUENCE</scope>
    <source>
        <tissue evidence="2">Shoot tissue taken approximately 20 cm above the soil surface</tissue>
    </source>
</reference>
<dbReference type="AlphaFoldDB" id="A0A0A8ZU90"/>
<protein>
    <submittedName>
        <fullName evidence="2">Uncharacterized protein</fullName>
    </submittedName>
</protein>
<organism evidence="2">
    <name type="scientific">Arundo donax</name>
    <name type="common">Giant reed</name>
    <name type="synonym">Donax arundinaceus</name>
    <dbReference type="NCBI Taxonomy" id="35708"/>
    <lineage>
        <taxon>Eukaryota</taxon>
        <taxon>Viridiplantae</taxon>
        <taxon>Streptophyta</taxon>
        <taxon>Embryophyta</taxon>
        <taxon>Tracheophyta</taxon>
        <taxon>Spermatophyta</taxon>
        <taxon>Magnoliopsida</taxon>
        <taxon>Liliopsida</taxon>
        <taxon>Poales</taxon>
        <taxon>Poaceae</taxon>
        <taxon>PACMAD clade</taxon>
        <taxon>Arundinoideae</taxon>
        <taxon>Arundineae</taxon>
        <taxon>Arundo</taxon>
    </lineage>
</organism>
<name>A0A0A8ZU90_ARUDO</name>
<sequence>MWKHQHPLPLRHQSRLLPSSGL</sequence>
<proteinExistence type="predicted"/>
<feature type="region of interest" description="Disordered" evidence="1">
    <location>
        <begin position="1"/>
        <end position="22"/>
    </location>
</feature>
<evidence type="ECO:0000313" key="2">
    <source>
        <dbReference type="EMBL" id="JAD38397.1"/>
    </source>
</evidence>
<reference evidence="2" key="1">
    <citation type="submission" date="2014-09" db="EMBL/GenBank/DDBJ databases">
        <authorList>
            <person name="Magalhaes I.L.F."/>
            <person name="Oliveira U."/>
            <person name="Santos F.R."/>
            <person name="Vidigal T.H.D.A."/>
            <person name="Brescovit A.D."/>
            <person name="Santos A.J."/>
        </authorList>
    </citation>
    <scope>NUCLEOTIDE SEQUENCE</scope>
    <source>
        <tissue evidence="2">Shoot tissue taken approximately 20 cm above the soil surface</tissue>
    </source>
</reference>